<evidence type="ECO:0000313" key="7">
    <source>
        <dbReference type="EMBL" id="QJA19725.1"/>
    </source>
</evidence>
<accession>A0ABX6L071</accession>
<name>A0ABX6L071_9GAMM</name>
<feature type="transmembrane region" description="Helical" evidence="6">
    <location>
        <begin position="217"/>
        <end position="237"/>
    </location>
</feature>
<evidence type="ECO:0000256" key="6">
    <source>
        <dbReference type="SAM" id="Phobius"/>
    </source>
</evidence>
<gene>
    <name evidence="7" type="ORF">E2566_07195</name>
</gene>
<keyword evidence="5 6" id="KW-0472">Membrane</keyword>
<feature type="transmembrane region" description="Helical" evidence="6">
    <location>
        <begin position="78"/>
        <end position="101"/>
    </location>
</feature>
<dbReference type="Pfam" id="PF01943">
    <property type="entry name" value="Polysacc_synt"/>
    <property type="match status" value="1"/>
</dbReference>
<feature type="transmembrane region" description="Helical" evidence="6">
    <location>
        <begin position="7"/>
        <end position="31"/>
    </location>
</feature>
<dbReference type="CDD" id="cd13128">
    <property type="entry name" value="MATE_Wzx_like"/>
    <property type="match status" value="1"/>
</dbReference>
<sequence length="411" mass="45786">MSLIKNTLYNLCGFAVPSIIAIPALGLLSRYLGMELFGVFTLAFAIVGYASIFDVGLTRTVIREISINRDNVSEQRKIISTSSISVLILGGVAGGGIFLYSPQIAEIIKVSDVFFDDVKESFQLLSLLVPVFLLNQIWLAYLEGLEKFGNINIQRIISSSCISALPAFAVLIEPTLKSATIGLVCGRAISLFLGFFSCRKFILASKFIFYKETFSRLIKFGGWITISNIISPIMVYFDRFVISNLLGANKVAFYTAPSEGISRLLNIPFALARVLFPKLSSCYNKEDNEKLEKFSYLVLIVTCGFIVFLGVFFSEEIMTIWMGSEFFGEPANIFSILLIGFFFNSLAQIPFAQIQARGHAKWTAALHGVELLPYLLLLYLLTVNFSLYGTAIAWTIRVTVDFLLLYILSRK</sequence>
<evidence type="ECO:0000256" key="5">
    <source>
        <dbReference type="ARBA" id="ARBA00023136"/>
    </source>
</evidence>
<keyword evidence="8" id="KW-1185">Reference proteome</keyword>
<organism evidence="7 8">
    <name type="scientific">Pectobacterium punjabense</name>
    <dbReference type="NCBI Taxonomy" id="2108399"/>
    <lineage>
        <taxon>Bacteria</taxon>
        <taxon>Pseudomonadati</taxon>
        <taxon>Pseudomonadota</taxon>
        <taxon>Gammaproteobacteria</taxon>
        <taxon>Enterobacterales</taxon>
        <taxon>Pectobacteriaceae</taxon>
        <taxon>Pectobacterium</taxon>
    </lineage>
</organism>
<evidence type="ECO:0000256" key="2">
    <source>
        <dbReference type="ARBA" id="ARBA00022475"/>
    </source>
</evidence>
<evidence type="ECO:0000313" key="8">
    <source>
        <dbReference type="Proteomes" id="UP000502681"/>
    </source>
</evidence>
<reference evidence="7 8" key="1">
    <citation type="submission" date="2019-04" db="EMBL/GenBank/DDBJ databases">
        <title>Whole Genome Sequencing of Pectobacterium punjabense SS95.</title>
        <authorList>
            <person name="Sarfraz S."/>
            <person name="Oulghazi S."/>
            <person name="Roques C."/>
            <person name="Vandecasteele C."/>
            <person name="Faure D."/>
        </authorList>
    </citation>
    <scope>NUCLEOTIDE SEQUENCE [LARGE SCALE GENOMIC DNA]</scope>
    <source>
        <strain evidence="7 8">SS95</strain>
    </source>
</reference>
<feature type="transmembrane region" description="Helical" evidence="6">
    <location>
        <begin position="37"/>
        <end position="57"/>
    </location>
</feature>
<dbReference type="PANTHER" id="PTHR30250:SF26">
    <property type="entry name" value="PSMA PROTEIN"/>
    <property type="match status" value="1"/>
</dbReference>
<dbReference type="InterPro" id="IPR002797">
    <property type="entry name" value="Polysacc_synth"/>
</dbReference>
<dbReference type="EMBL" id="CP038498">
    <property type="protein sequence ID" value="QJA19725.1"/>
    <property type="molecule type" value="Genomic_DNA"/>
</dbReference>
<keyword evidence="4 6" id="KW-1133">Transmembrane helix</keyword>
<dbReference type="InterPro" id="IPR050833">
    <property type="entry name" value="Poly_Biosynth_Transport"/>
</dbReference>
<protein>
    <submittedName>
        <fullName evidence="7">Flippase</fullName>
    </submittedName>
</protein>
<proteinExistence type="predicted"/>
<feature type="transmembrane region" description="Helical" evidence="6">
    <location>
        <begin position="296"/>
        <end position="313"/>
    </location>
</feature>
<dbReference type="RefSeq" id="WP_107169873.1">
    <property type="nucleotide sequence ID" value="NZ_CP038498.1"/>
</dbReference>
<dbReference type="GeneID" id="90762725"/>
<keyword evidence="2" id="KW-1003">Cell membrane</keyword>
<evidence type="ECO:0000256" key="3">
    <source>
        <dbReference type="ARBA" id="ARBA00022692"/>
    </source>
</evidence>
<feature type="transmembrane region" description="Helical" evidence="6">
    <location>
        <begin position="121"/>
        <end position="141"/>
    </location>
</feature>
<comment type="subcellular location">
    <subcellularLocation>
        <location evidence="1">Cell membrane</location>
        <topology evidence="1">Multi-pass membrane protein</topology>
    </subcellularLocation>
</comment>
<dbReference type="Proteomes" id="UP000502681">
    <property type="component" value="Chromosome"/>
</dbReference>
<evidence type="ECO:0000256" key="1">
    <source>
        <dbReference type="ARBA" id="ARBA00004651"/>
    </source>
</evidence>
<keyword evidence="3 6" id="KW-0812">Transmembrane</keyword>
<dbReference type="PANTHER" id="PTHR30250">
    <property type="entry name" value="PST FAMILY PREDICTED COLANIC ACID TRANSPORTER"/>
    <property type="match status" value="1"/>
</dbReference>
<feature type="transmembrane region" description="Helical" evidence="6">
    <location>
        <begin position="333"/>
        <end position="352"/>
    </location>
</feature>
<evidence type="ECO:0000256" key="4">
    <source>
        <dbReference type="ARBA" id="ARBA00022989"/>
    </source>
</evidence>